<dbReference type="Proteomes" id="UP001236652">
    <property type="component" value="Chromosome"/>
</dbReference>
<accession>A0ABY8UVU7</accession>
<evidence type="ECO:0000313" key="2">
    <source>
        <dbReference type="Proteomes" id="UP001236652"/>
    </source>
</evidence>
<organism evidence="1 2">
    <name type="scientific">Pontibacillus chungwhensis</name>
    <dbReference type="NCBI Taxonomy" id="265426"/>
    <lineage>
        <taxon>Bacteria</taxon>
        <taxon>Bacillati</taxon>
        <taxon>Bacillota</taxon>
        <taxon>Bacilli</taxon>
        <taxon>Bacillales</taxon>
        <taxon>Bacillaceae</taxon>
        <taxon>Pontibacillus</taxon>
    </lineage>
</organism>
<dbReference type="RefSeq" id="WP_231417815.1">
    <property type="nucleotide sequence ID" value="NZ_CP126446.1"/>
</dbReference>
<sequence length="93" mass="11152">MKLYDIYIEHYIDENYYDVYIHHGEGTDELVHPIEIKENLSGIEARKITNDFLARYSLEGRVRINIEVYEEVVNLKDIRILTAEEFNHFFNNS</sequence>
<protein>
    <submittedName>
        <fullName evidence="1">Uncharacterized protein</fullName>
    </submittedName>
</protein>
<gene>
    <name evidence="1" type="ORF">QNI29_19065</name>
</gene>
<evidence type="ECO:0000313" key="1">
    <source>
        <dbReference type="EMBL" id="WIF97800.1"/>
    </source>
</evidence>
<proteinExistence type="predicted"/>
<keyword evidence="2" id="KW-1185">Reference proteome</keyword>
<reference evidence="1 2" key="1">
    <citation type="submission" date="2023-05" db="EMBL/GenBank/DDBJ databases">
        <title>Comparative genomics reveals the evidence of polycyclic aromatic hydrocarbons degradation in moderately halophilic genus Pontibacillus.</title>
        <authorList>
            <person name="Yang H."/>
            <person name="Qian Z."/>
        </authorList>
    </citation>
    <scope>NUCLEOTIDE SEQUENCE [LARGE SCALE GENOMIC DNA]</scope>
    <source>
        <strain evidence="2">HN14</strain>
    </source>
</reference>
<dbReference type="EMBL" id="CP126446">
    <property type="protein sequence ID" value="WIF97800.1"/>
    <property type="molecule type" value="Genomic_DNA"/>
</dbReference>
<name>A0ABY8UVU7_9BACI</name>